<name>A0ABS6WPR6_9HYPH</name>
<dbReference type="InterPro" id="IPR009056">
    <property type="entry name" value="Cyt_c-like_dom"/>
</dbReference>
<dbReference type="InterPro" id="IPR050597">
    <property type="entry name" value="Cytochrome_c_Oxidase_Subunit"/>
</dbReference>
<gene>
    <name evidence="7" type="ORF">KY465_07210</name>
</gene>
<keyword evidence="1" id="KW-0813">Transport</keyword>
<sequence>MMRYLLPIGVLAVLGALGGIAVVAFGLYNVSASSGHLPGVSWVLNTTFRNSVRLRAPEPESVPDLSIPGYAALGARHYDSACKMCHGAPGEPRSATVLSMVPQPPPLASAVSHWQPNELFWIVRHGIKMSGMPAWPAERDDDVWPVVAFLAQAEDLSVEGYRELAGLPQSPGISPGMSPGMAPGTADAADTGDPIASLAASCVACHGSVDEAPVSPAAPRLDILSAEYMASSLQAYREGRRFSGMMEQAASDLSDQQITALADHFTAPGGAQAARTLAAPPEDIAAIVLGGTGETQTPACAACHGPWPQPLPAGNPPLAGQNRLYLADQMKAFKASTRGGTDRAYLMHRMIDDLDSATIEALAAYYASAR</sequence>
<keyword evidence="8" id="KW-1185">Reference proteome</keyword>
<protein>
    <submittedName>
        <fullName evidence="7">C-type cytochrome</fullName>
    </submittedName>
</protein>
<evidence type="ECO:0000259" key="6">
    <source>
        <dbReference type="PROSITE" id="PS51007"/>
    </source>
</evidence>
<dbReference type="PANTHER" id="PTHR33751">
    <property type="entry name" value="CBB3-TYPE CYTOCHROME C OXIDASE SUBUNIT FIXP"/>
    <property type="match status" value="1"/>
</dbReference>
<reference evidence="7" key="1">
    <citation type="submission" date="2021-07" db="EMBL/GenBank/DDBJ databases">
        <title>Pseudohoeflea marina sp. nov. a polyhydroxyalcanoate-producing bacterium.</title>
        <authorList>
            <person name="Zheng W."/>
            <person name="Yu S."/>
            <person name="Huang Y."/>
        </authorList>
    </citation>
    <scope>NUCLEOTIDE SEQUENCE</scope>
    <source>
        <strain evidence="7">DP4N28-3</strain>
    </source>
</reference>
<evidence type="ECO:0000313" key="8">
    <source>
        <dbReference type="Proteomes" id="UP001430804"/>
    </source>
</evidence>
<feature type="domain" description="Cytochrome c" evidence="6">
    <location>
        <begin position="69"/>
        <end position="154"/>
    </location>
</feature>
<keyword evidence="3" id="KW-0249">Electron transport</keyword>
<evidence type="ECO:0000256" key="4">
    <source>
        <dbReference type="ARBA" id="ARBA00023004"/>
    </source>
</evidence>
<keyword evidence="4 5" id="KW-0408">Iron</keyword>
<dbReference type="PANTHER" id="PTHR33751:SF9">
    <property type="entry name" value="CYTOCHROME C4"/>
    <property type="match status" value="1"/>
</dbReference>
<evidence type="ECO:0000256" key="3">
    <source>
        <dbReference type="ARBA" id="ARBA00022982"/>
    </source>
</evidence>
<evidence type="ECO:0000313" key="7">
    <source>
        <dbReference type="EMBL" id="MBW3097064.1"/>
    </source>
</evidence>
<evidence type="ECO:0000256" key="2">
    <source>
        <dbReference type="ARBA" id="ARBA00022723"/>
    </source>
</evidence>
<feature type="domain" description="Cytochrome c" evidence="6">
    <location>
        <begin position="187"/>
        <end position="370"/>
    </location>
</feature>
<evidence type="ECO:0000256" key="1">
    <source>
        <dbReference type="ARBA" id="ARBA00022448"/>
    </source>
</evidence>
<keyword evidence="2 5" id="KW-0479">Metal-binding</keyword>
<evidence type="ECO:0000256" key="5">
    <source>
        <dbReference type="PROSITE-ProRule" id="PRU00433"/>
    </source>
</evidence>
<dbReference type="Pfam" id="PF13442">
    <property type="entry name" value="Cytochrome_CBB3"/>
    <property type="match status" value="1"/>
</dbReference>
<dbReference type="RefSeq" id="WP_219201008.1">
    <property type="nucleotide sequence ID" value="NZ_JAHWQX010000002.1"/>
</dbReference>
<dbReference type="EMBL" id="JAHWQX010000002">
    <property type="protein sequence ID" value="MBW3097064.1"/>
    <property type="molecule type" value="Genomic_DNA"/>
</dbReference>
<dbReference type="Proteomes" id="UP001430804">
    <property type="component" value="Unassembled WGS sequence"/>
</dbReference>
<organism evidence="7 8">
    <name type="scientific">Pseudohoeflea coraliihabitans</name>
    <dbReference type="NCBI Taxonomy" id="2860393"/>
    <lineage>
        <taxon>Bacteria</taxon>
        <taxon>Pseudomonadati</taxon>
        <taxon>Pseudomonadota</taxon>
        <taxon>Alphaproteobacteria</taxon>
        <taxon>Hyphomicrobiales</taxon>
        <taxon>Rhizobiaceae</taxon>
        <taxon>Pseudohoeflea</taxon>
    </lineage>
</organism>
<keyword evidence="5" id="KW-0349">Heme</keyword>
<dbReference type="PROSITE" id="PS51007">
    <property type="entry name" value="CYTC"/>
    <property type="match status" value="2"/>
</dbReference>
<proteinExistence type="predicted"/>
<accession>A0ABS6WPR6</accession>
<comment type="caution">
    <text evidence="7">The sequence shown here is derived from an EMBL/GenBank/DDBJ whole genome shotgun (WGS) entry which is preliminary data.</text>
</comment>